<keyword evidence="5" id="KW-1133">Transmembrane helix</keyword>
<proteinExistence type="predicted"/>
<keyword evidence="7" id="KW-0472">Membrane</keyword>
<organism evidence="8">
    <name type="scientific">Eiseniibacteriota bacterium</name>
    <dbReference type="NCBI Taxonomy" id="2212470"/>
    <lineage>
        <taxon>Bacteria</taxon>
        <taxon>Candidatus Eiseniibacteriota</taxon>
    </lineage>
</organism>
<dbReference type="Proteomes" id="UP000886069">
    <property type="component" value="Unassembled WGS sequence"/>
</dbReference>
<evidence type="ECO:0000256" key="6">
    <source>
        <dbReference type="ARBA" id="ARBA00023034"/>
    </source>
</evidence>
<evidence type="ECO:0000256" key="3">
    <source>
        <dbReference type="ARBA" id="ARBA00022801"/>
    </source>
</evidence>
<dbReference type="PANTHER" id="PTHR13572">
    <property type="entry name" value="ENDO-ALPHA-1,2-MANNOSIDASE"/>
    <property type="match status" value="1"/>
</dbReference>
<evidence type="ECO:0000256" key="7">
    <source>
        <dbReference type="ARBA" id="ARBA00023136"/>
    </source>
</evidence>
<gene>
    <name evidence="8" type="ORF">ENO08_00390</name>
</gene>
<dbReference type="AlphaFoldDB" id="A0A7V2F2K5"/>
<dbReference type="Gene3D" id="3.20.20.80">
    <property type="entry name" value="Glycosidases"/>
    <property type="match status" value="1"/>
</dbReference>
<evidence type="ECO:0000256" key="4">
    <source>
        <dbReference type="ARBA" id="ARBA00022968"/>
    </source>
</evidence>
<keyword evidence="4" id="KW-0735">Signal-anchor</keyword>
<feature type="non-terminal residue" evidence="8">
    <location>
        <position position="1"/>
    </location>
</feature>
<dbReference type="PANTHER" id="PTHR13572:SF4">
    <property type="entry name" value="RE57134P"/>
    <property type="match status" value="1"/>
</dbReference>
<dbReference type="CDD" id="cd11574">
    <property type="entry name" value="GH99"/>
    <property type="match status" value="1"/>
</dbReference>
<dbReference type="GO" id="GO:0004559">
    <property type="term" value="F:alpha-mannosidase activity"/>
    <property type="evidence" value="ECO:0007669"/>
    <property type="project" value="TreeGrafter"/>
</dbReference>
<evidence type="ECO:0000256" key="2">
    <source>
        <dbReference type="ARBA" id="ARBA00022692"/>
    </source>
</evidence>
<evidence type="ECO:0000313" key="8">
    <source>
        <dbReference type="EMBL" id="HER42902.1"/>
    </source>
</evidence>
<evidence type="ECO:0000256" key="5">
    <source>
        <dbReference type="ARBA" id="ARBA00022989"/>
    </source>
</evidence>
<name>A0A7V2F2K5_UNCEI</name>
<reference evidence="8" key="1">
    <citation type="journal article" date="2020" name="mSystems">
        <title>Genome- and Community-Level Interaction Insights into Carbon Utilization and Element Cycling Functions of Hydrothermarchaeota in Hydrothermal Sediment.</title>
        <authorList>
            <person name="Zhou Z."/>
            <person name="Liu Y."/>
            <person name="Xu W."/>
            <person name="Pan J."/>
            <person name="Luo Z.H."/>
            <person name="Li M."/>
        </authorList>
    </citation>
    <scope>NUCLEOTIDE SEQUENCE [LARGE SCALE GENOMIC DNA]</scope>
    <source>
        <strain evidence="8">SpSt-1233</strain>
    </source>
</reference>
<evidence type="ECO:0000256" key="1">
    <source>
        <dbReference type="ARBA" id="ARBA00004323"/>
    </source>
</evidence>
<keyword evidence="6" id="KW-0333">Golgi apparatus</keyword>
<keyword evidence="3" id="KW-0378">Hydrolase</keyword>
<keyword evidence="2" id="KW-0812">Transmembrane</keyword>
<comment type="subcellular location">
    <subcellularLocation>
        <location evidence="1">Golgi apparatus membrane</location>
        <topology evidence="1">Single-pass type II membrane protein</topology>
    </subcellularLocation>
</comment>
<dbReference type="InterPro" id="IPR026071">
    <property type="entry name" value="Glyco_Hydrolase_99"/>
</dbReference>
<comment type="caution">
    <text evidence="8">The sequence shown here is derived from an EMBL/GenBank/DDBJ whole genome shotgun (WGS) entry which is preliminary data.</text>
</comment>
<protein>
    <submittedName>
        <fullName evidence="8">Alpha-mannosidase</fullName>
    </submittedName>
</protein>
<sequence length="332" mass="37683">YAWYGTPQFDGEYRHWNHAVLEPDGSGSGVTYPGGDDIGSNFYPRSGCYSSNDPETVARHCFEIRLAGAGVICVSWWGQGSFSDKAVPGILDAAWRHGLKVDFHIEPFEGRTAETTREAIEYILDSYGDHPAFYRTDRFGIKPMFFVYDSYLIGAEDWKTILAPGGGNTIRGTRYDSNVIGLLVDEKDLDSILDGGFDGCYTYFAIDGFTWGSTTKNWADISEWSTDNGKIFIPCIGPGYDDTRIRPWNAANIRDRDRGEYYYAMFVETHKIQPPFIGITSFNEWHEGTQIEPASAKSIEGFRYLDYAPLPHDFYLHKTRSLFSNYKYTFSH</sequence>
<accession>A0A7V2F2K5</accession>
<dbReference type="EMBL" id="DSEC01000031">
    <property type="protein sequence ID" value="HER42902.1"/>
    <property type="molecule type" value="Genomic_DNA"/>
</dbReference>
<dbReference type="Pfam" id="PF16317">
    <property type="entry name" value="Glyco_hydro_99"/>
    <property type="match status" value="1"/>
</dbReference>